<dbReference type="EMBL" id="NBSK02000005">
    <property type="protein sequence ID" value="KAJ0205162.1"/>
    <property type="molecule type" value="Genomic_DNA"/>
</dbReference>
<accession>A0A9R1VDN1</accession>
<evidence type="ECO:0000313" key="1">
    <source>
        <dbReference type="EMBL" id="KAJ0205162.1"/>
    </source>
</evidence>
<dbReference type="AlphaFoldDB" id="A0A9R1VDN1"/>
<proteinExistence type="predicted"/>
<comment type="caution">
    <text evidence="1">The sequence shown here is derived from an EMBL/GenBank/DDBJ whole genome shotgun (WGS) entry which is preliminary data.</text>
</comment>
<sequence length="112" mass="12963">MEDSFKLGLIIPSKTTNPNVSSFFFPEHFQAIMSEAEASNQAIEPYITEDIDTNDYVEATYECENINNIGVNIEFDEDDVNDERILGKDGQRCFRRMGNDWWTRLMTHTITT</sequence>
<protein>
    <submittedName>
        <fullName evidence="1">Uncharacterized protein</fullName>
    </submittedName>
</protein>
<gene>
    <name evidence="1" type="ORF">LSAT_V11C500292600</name>
</gene>
<organism evidence="1 2">
    <name type="scientific">Lactuca sativa</name>
    <name type="common">Garden lettuce</name>
    <dbReference type="NCBI Taxonomy" id="4236"/>
    <lineage>
        <taxon>Eukaryota</taxon>
        <taxon>Viridiplantae</taxon>
        <taxon>Streptophyta</taxon>
        <taxon>Embryophyta</taxon>
        <taxon>Tracheophyta</taxon>
        <taxon>Spermatophyta</taxon>
        <taxon>Magnoliopsida</taxon>
        <taxon>eudicotyledons</taxon>
        <taxon>Gunneridae</taxon>
        <taxon>Pentapetalae</taxon>
        <taxon>asterids</taxon>
        <taxon>campanulids</taxon>
        <taxon>Asterales</taxon>
        <taxon>Asteraceae</taxon>
        <taxon>Cichorioideae</taxon>
        <taxon>Cichorieae</taxon>
        <taxon>Lactucinae</taxon>
        <taxon>Lactuca</taxon>
    </lineage>
</organism>
<evidence type="ECO:0000313" key="2">
    <source>
        <dbReference type="Proteomes" id="UP000235145"/>
    </source>
</evidence>
<reference evidence="1 2" key="1">
    <citation type="journal article" date="2017" name="Nat. Commun.">
        <title>Genome assembly with in vitro proximity ligation data and whole-genome triplication in lettuce.</title>
        <authorList>
            <person name="Reyes-Chin-Wo S."/>
            <person name="Wang Z."/>
            <person name="Yang X."/>
            <person name="Kozik A."/>
            <person name="Arikit S."/>
            <person name="Song C."/>
            <person name="Xia L."/>
            <person name="Froenicke L."/>
            <person name="Lavelle D.O."/>
            <person name="Truco M.J."/>
            <person name="Xia R."/>
            <person name="Zhu S."/>
            <person name="Xu C."/>
            <person name="Xu H."/>
            <person name="Xu X."/>
            <person name="Cox K."/>
            <person name="Korf I."/>
            <person name="Meyers B.C."/>
            <person name="Michelmore R.W."/>
        </authorList>
    </citation>
    <scope>NUCLEOTIDE SEQUENCE [LARGE SCALE GENOMIC DNA]</scope>
    <source>
        <strain evidence="2">cv. Salinas</strain>
        <tissue evidence="1">Seedlings</tissue>
    </source>
</reference>
<keyword evidence="2" id="KW-1185">Reference proteome</keyword>
<name>A0A9R1VDN1_LACSA</name>
<dbReference type="Proteomes" id="UP000235145">
    <property type="component" value="Unassembled WGS sequence"/>
</dbReference>